<feature type="non-terminal residue" evidence="1">
    <location>
        <position position="139"/>
    </location>
</feature>
<name>A0AAW2SU38_9LAMI</name>
<gene>
    <name evidence="1" type="ORF">Slati_4502000</name>
</gene>
<accession>A0AAW2SU38</accession>
<proteinExistence type="predicted"/>
<protein>
    <submittedName>
        <fullName evidence="1">Uncharacterized protein</fullName>
    </submittedName>
</protein>
<dbReference type="EMBL" id="JACGWN010000016">
    <property type="protein sequence ID" value="KAL0395358.1"/>
    <property type="molecule type" value="Genomic_DNA"/>
</dbReference>
<comment type="caution">
    <text evidence="1">The sequence shown here is derived from an EMBL/GenBank/DDBJ whole genome shotgun (WGS) entry which is preliminary data.</text>
</comment>
<reference evidence="1" key="2">
    <citation type="journal article" date="2024" name="Plant">
        <title>Genomic evolution and insights into agronomic trait innovations of Sesamum species.</title>
        <authorList>
            <person name="Miao H."/>
            <person name="Wang L."/>
            <person name="Qu L."/>
            <person name="Liu H."/>
            <person name="Sun Y."/>
            <person name="Le M."/>
            <person name="Wang Q."/>
            <person name="Wei S."/>
            <person name="Zheng Y."/>
            <person name="Lin W."/>
            <person name="Duan Y."/>
            <person name="Cao H."/>
            <person name="Xiong S."/>
            <person name="Wang X."/>
            <person name="Wei L."/>
            <person name="Li C."/>
            <person name="Ma Q."/>
            <person name="Ju M."/>
            <person name="Zhao R."/>
            <person name="Li G."/>
            <person name="Mu C."/>
            <person name="Tian Q."/>
            <person name="Mei H."/>
            <person name="Zhang T."/>
            <person name="Gao T."/>
            <person name="Zhang H."/>
        </authorList>
    </citation>
    <scope>NUCLEOTIDE SEQUENCE</scope>
    <source>
        <strain evidence="1">KEN1</strain>
    </source>
</reference>
<organism evidence="1">
    <name type="scientific">Sesamum latifolium</name>
    <dbReference type="NCBI Taxonomy" id="2727402"/>
    <lineage>
        <taxon>Eukaryota</taxon>
        <taxon>Viridiplantae</taxon>
        <taxon>Streptophyta</taxon>
        <taxon>Embryophyta</taxon>
        <taxon>Tracheophyta</taxon>
        <taxon>Spermatophyta</taxon>
        <taxon>Magnoliopsida</taxon>
        <taxon>eudicotyledons</taxon>
        <taxon>Gunneridae</taxon>
        <taxon>Pentapetalae</taxon>
        <taxon>asterids</taxon>
        <taxon>lamiids</taxon>
        <taxon>Lamiales</taxon>
        <taxon>Pedaliaceae</taxon>
        <taxon>Sesamum</taxon>
    </lineage>
</organism>
<evidence type="ECO:0000313" key="1">
    <source>
        <dbReference type="EMBL" id="KAL0395358.1"/>
    </source>
</evidence>
<sequence length="139" mass="16001">MGSRGILHTVLRLKYFPSSNFLEARIGAYQLYTWRSMWDVRDVLVAGVRWRVGKGHAISIVGHSWLPRLEMFQLIYRPPSLPDDTKVAALITDEHDWKEDLINTEFCPEDAACILGIDLRGGEGQDELVWHFERNGQFS</sequence>
<dbReference type="AlphaFoldDB" id="A0AAW2SU38"/>
<reference evidence="1" key="1">
    <citation type="submission" date="2020-06" db="EMBL/GenBank/DDBJ databases">
        <authorList>
            <person name="Li T."/>
            <person name="Hu X."/>
            <person name="Zhang T."/>
            <person name="Song X."/>
            <person name="Zhang H."/>
            <person name="Dai N."/>
            <person name="Sheng W."/>
            <person name="Hou X."/>
            <person name="Wei L."/>
        </authorList>
    </citation>
    <scope>NUCLEOTIDE SEQUENCE</scope>
    <source>
        <strain evidence="1">KEN1</strain>
        <tissue evidence="1">Leaf</tissue>
    </source>
</reference>